<reference evidence="2" key="1">
    <citation type="submission" date="2013-05" db="EMBL/GenBank/DDBJ databases">
        <authorList>
            <person name="Gramoney N."/>
            <person name="Khoza Z."/>
            <person name="Mackenzie J.S."/>
            <person name="Masiteng M.B."/>
            <person name="Mhlamvu N.R."/>
            <person name="Moonsamy B."/>
            <person name="Pillay B."/>
            <person name="Larsen M.H."/>
            <person name="Jacobs W.Jr."/>
            <person name="Rubin E.J."/>
            <person name="Kasprowicz V.O."/>
            <person name="Bishai W.R."/>
            <person name="Bowman C.A."/>
            <person name="Russell D.A."/>
            <person name="Jacobs-Sera D."/>
            <person name="Hendrix R.W."/>
            <person name="Hatfull G.F."/>
        </authorList>
    </citation>
    <scope>NUCLEOTIDE SEQUENCE [LARGE SCALE GENOMIC DNA]</scope>
</reference>
<dbReference type="Proteomes" id="UP000015555">
    <property type="component" value="Segment"/>
</dbReference>
<accession>S5YN09</accession>
<dbReference type="OrthoDB" id="23353at10239"/>
<dbReference type="EMBL" id="KF024727">
    <property type="protein sequence ID" value="AGT12828.1"/>
    <property type="molecule type" value="Genomic_DNA"/>
</dbReference>
<name>S5YN09_9CAUD</name>
<evidence type="ECO:0000313" key="2">
    <source>
        <dbReference type="Proteomes" id="UP000015555"/>
    </source>
</evidence>
<dbReference type="KEGG" id="vg:16546938"/>
<dbReference type="RefSeq" id="YP_008410013.1">
    <property type="nucleotide sequence ID" value="NC_022064.1"/>
</dbReference>
<dbReference type="GeneID" id="16546938"/>
<evidence type="ECO:0000313" key="1">
    <source>
        <dbReference type="EMBL" id="AGT12828.1"/>
    </source>
</evidence>
<gene>
    <name evidence="1" type="primary">92</name>
    <name evidence="1" type="ORF">REPROBATE_92</name>
</gene>
<organism evidence="1 2">
    <name type="scientific">Mycobacterium phage Reprobate</name>
    <dbReference type="NCBI Taxonomy" id="1340828"/>
    <lineage>
        <taxon>Viruses</taxon>
        <taxon>Duplodnaviria</taxon>
        <taxon>Heunggongvirae</taxon>
        <taxon>Uroviricota</taxon>
        <taxon>Caudoviricetes</taxon>
        <taxon>Bclasvirinae</taxon>
        <taxon>Acadianvirus</taxon>
        <taxon>Acadianvirus reprobate</taxon>
    </lineage>
</organism>
<proteinExistence type="predicted"/>
<sequence>MSSKAGPTRRTSRREPEMAAKIEFTAVHEGHTYTRTSGTMPYVAITVGSQVQWHKTMASAAKASTSREQTYSTGVPATIVPVKPTAIKGKLGEWMPDIDGWGEIPASAFAELVAAKNKGKVTASKHVANNVTVYETADAALDAIEAEFAADLQPEAVITMADGEVTAEEIEPEPLMTVDAAVDAEIARRAEAAEATVKLRITSRVSAWLVTVERTEVEAQIIAKMAAARKRTDGSVTIATTQVERDTLLAHCSDMETANLEGAGFHDLDRLNKVNAARWLIGKIAEAEA</sequence>
<keyword evidence="2" id="KW-1185">Reference proteome</keyword>
<protein>
    <submittedName>
        <fullName evidence="1">Uncharacterized protein</fullName>
    </submittedName>
</protein>